<name>A0A8T1Q909_CARIL</name>
<sequence>MEFLYLPLNDNFIKESTESSPYPNIAVLQNKYTMLLPLLPSKNIQENRPLVASVSSPMSFLRKTIKQQHKLQQKNHVDDDPHLKQQNSSLLKTHLQ</sequence>
<evidence type="ECO:0000256" key="1">
    <source>
        <dbReference type="SAM" id="MobiDB-lite"/>
    </source>
</evidence>
<evidence type="ECO:0000313" key="2">
    <source>
        <dbReference type="EMBL" id="KAG6650940.1"/>
    </source>
</evidence>
<proteinExistence type="predicted"/>
<protein>
    <submittedName>
        <fullName evidence="2">Uncharacterized protein</fullName>
    </submittedName>
</protein>
<accession>A0A8T1Q909</accession>
<feature type="compositionally biased region" description="Polar residues" evidence="1">
    <location>
        <begin position="84"/>
        <end position="96"/>
    </location>
</feature>
<organism evidence="2 3">
    <name type="scientific">Carya illinoinensis</name>
    <name type="common">Pecan</name>
    <dbReference type="NCBI Taxonomy" id="32201"/>
    <lineage>
        <taxon>Eukaryota</taxon>
        <taxon>Viridiplantae</taxon>
        <taxon>Streptophyta</taxon>
        <taxon>Embryophyta</taxon>
        <taxon>Tracheophyta</taxon>
        <taxon>Spermatophyta</taxon>
        <taxon>Magnoliopsida</taxon>
        <taxon>eudicotyledons</taxon>
        <taxon>Gunneridae</taxon>
        <taxon>Pentapetalae</taxon>
        <taxon>rosids</taxon>
        <taxon>fabids</taxon>
        <taxon>Fagales</taxon>
        <taxon>Juglandaceae</taxon>
        <taxon>Carya</taxon>
    </lineage>
</organism>
<reference evidence="2" key="1">
    <citation type="submission" date="2020-12" db="EMBL/GenBank/DDBJ databases">
        <title>WGS assembly of Carya illinoinensis cv. Pawnee.</title>
        <authorList>
            <person name="Platts A."/>
            <person name="Shu S."/>
            <person name="Wright S."/>
            <person name="Barry K."/>
            <person name="Edger P."/>
            <person name="Pires J.C."/>
            <person name="Schmutz J."/>
        </authorList>
    </citation>
    <scope>NUCLEOTIDE SEQUENCE</scope>
    <source>
        <tissue evidence="2">Leaf</tissue>
    </source>
</reference>
<keyword evidence="3" id="KW-1185">Reference proteome</keyword>
<gene>
    <name evidence="2" type="ORF">CIPAW_06G077900</name>
</gene>
<dbReference type="EMBL" id="CM031814">
    <property type="protein sequence ID" value="KAG6650940.1"/>
    <property type="molecule type" value="Genomic_DNA"/>
</dbReference>
<comment type="caution">
    <text evidence="2">The sequence shown here is derived from an EMBL/GenBank/DDBJ whole genome shotgun (WGS) entry which is preliminary data.</text>
</comment>
<feature type="region of interest" description="Disordered" evidence="1">
    <location>
        <begin position="65"/>
        <end position="96"/>
    </location>
</feature>
<evidence type="ECO:0000313" key="3">
    <source>
        <dbReference type="Proteomes" id="UP000811609"/>
    </source>
</evidence>
<dbReference type="Proteomes" id="UP000811609">
    <property type="component" value="Chromosome 6"/>
</dbReference>
<dbReference type="AlphaFoldDB" id="A0A8T1Q909"/>